<feature type="transmembrane region" description="Helical" evidence="1">
    <location>
        <begin position="78"/>
        <end position="95"/>
    </location>
</feature>
<comment type="caution">
    <text evidence="3">The sequence shown here is derived from an EMBL/GenBank/DDBJ whole genome shotgun (WGS) entry which is preliminary data.</text>
</comment>
<keyword evidence="1" id="KW-0812">Transmembrane</keyword>
<evidence type="ECO:0000313" key="3">
    <source>
        <dbReference type="EMBL" id="GMT20227.1"/>
    </source>
</evidence>
<protein>
    <recommendedName>
        <fullName evidence="2">Acyltransferase 3 domain-containing protein</fullName>
    </recommendedName>
</protein>
<dbReference type="InterPro" id="IPR050879">
    <property type="entry name" value="Acyltransferase_3"/>
</dbReference>
<accession>A0AAV5VKG6</accession>
<proteinExistence type="predicted"/>
<evidence type="ECO:0000313" key="4">
    <source>
        <dbReference type="Proteomes" id="UP001432322"/>
    </source>
</evidence>
<reference evidence="3" key="1">
    <citation type="submission" date="2023-10" db="EMBL/GenBank/DDBJ databases">
        <title>Genome assembly of Pristionchus species.</title>
        <authorList>
            <person name="Yoshida K."/>
            <person name="Sommer R.J."/>
        </authorList>
    </citation>
    <scope>NUCLEOTIDE SEQUENCE</scope>
    <source>
        <strain evidence="3">RS5133</strain>
    </source>
</reference>
<keyword evidence="1" id="KW-0472">Membrane</keyword>
<dbReference type="GO" id="GO:0016020">
    <property type="term" value="C:membrane"/>
    <property type="evidence" value="ECO:0007669"/>
    <property type="project" value="TreeGrafter"/>
</dbReference>
<keyword evidence="4" id="KW-1185">Reference proteome</keyword>
<dbReference type="Proteomes" id="UP001432322">
    <property type="component" value="Unassembled WGS sequence"/>
</dbReference>
<dbReference type="Pfam" id="PF01757">
    <property type="entry name" value="Acyl_transf_3"/>
    <property type="match status" value="1"/>
</dbReference>
<dbReference type="PANTHER" id="PTHR23028">
    <property type="entry name" value="ACETYLTRANSFERASE"/>
    <property type="match status" value="1"/>
</dbReference>
<organism evidence="3 4">
    <name type="scientific">Pristionchus fissidentatus</name>
    <dbReference type="NCBI Taxonomy" id="1538716"/>
    <lineage>
        <taxon>Eukaryota</taxon>
        <taxon>Metazoa</taxon>
        <taxon>Ecdysozoa</taxon>
        <taxon>Nematoda</taxon>
        <taxon>Chromadorea</taxon>
        <taxon>Rhabditida</taxon>
        <taxon>Rhabditina</taxon>
        <taxon>Diplogasteromorpha</taxon>
        <taxon>Diplogasteroidea</taxon>
        <taxon>Neodiplogasteridae</taxon>
        <taxon>Pristionchus</taxon>
    </lineage>
</organism>
<dbReference type="InterPro" id="IPR002656">
    <property type="entry name" value="Acyl_transf_3_dom"/>
</dbReference>
<evidence type="ECO:0000259" key="2">
    <source>
        <dbReference type="Pfam" id="PF01757"/>
    </source>
</evidence>
<sequence length="171" mass="19790">TYSDFYFKRLRRIFPLALLAAFLCIVIMRKLQDDPMELQSGMKSAIYSLFFATNLKPQNLEEEYFLALEKANDFFTHYWSLSVEIQFYILAPFLLHLFKPKSENTSVQVYLAIVSYLSLLYFLLSPPEKVFDATLARLWQFLAGATAFHLEQCLNGKCLPATEKSSNSRAN</sequence>
<feature type="transmembrane region" description="Helical" evidence="1">
    <location>
        <begin position="12"/>
        <end position="31"/>
    </location>
</feature>
<feature type="non-terminal residue" evidence="3">
    <location>
        <position position="1"/>
    </location>
</feature>
<feature type="transmembrane region" description="Helical" evidence="1">
    <location>
        <begin position="107"/>
        <end position="124"/>
    </location>
</feature>
<name>A0AAV5VKG6_9BILA</name>
<dbReference type="AlphaFoldDB" id="A0AAV5VKG6"/>
<dbReference type="EMBL" id="BTSY01000003">
    <property type="protein sequence ID" value="GMT20227.1"/>
    <property type="molecule type" value="Genomic_DNA"/>
</dbReference>
<dbReference type="GO" id="GO:0016747">
    <property type="term" value="F:acyltransferase activity, transferring groups other than amino-acyl groups"/>
    <property type="evidence" value="ECO:0007669"/>
    <property type="project" value="InterPro"/>
</dbReference>
<gene>
    <name evidence="3" type="ORF">PFISCL1PPCAC_11524</name>
</gene>
<feature type="domain" description="Acyltransferase 3" evidence="2">
    <location>
        <begin position="2"/>
        <end position="147"/>
    </location>
</feature>
<evidence type="ECO:0000256" key="1">
    <source>
        <dbReference type="SAM" id="Phobius"/>
    </source>
</evidence>
<keyword evidence="1" id="KW-1133">Transmembrane helix</keyword>
<feature type="non-terminal residue" evidence="3">
    <location>
        <position position="171"/>
    </location>
</feature>
<dbReference type="GO" id="GO:0000271">
    <property type="term" value="P:polysaccharide biosynthetic process"/>
    <property type="evidence" value="ECO:0007669"/>
    <property type="project" value="TreeGrafter"/>
</dbReference>
<dbReference type="PANTHER" id="PTHR23028:SF127">
    <property type="entry name" value="ACYL_TRANSF_3 DOMAIN-CONTAINING PROTEIN-RELATED"/>
    <property type="match status" value="1"/>
</dbReference>